<proteinExistence type="predicted"/>
<evidence type="ECO:0000256" key="1">
    <source>
        <dbReference type="SAM" id="MobiDB-lite"/>
    </source>
</evidence>
<organism evidence="2 3">
    <name type="scientific">Microbacterium phage Hendrix</name>
    <dbReference type="NCBI Taxonomy" id="2182341"/>
    <lineage>
        <taxon>Viruses</taxon>
        <taxon>Duplodnaviria</taxon>
        <taxon>Heunggongvirae</taxon>
        <taxon>Uroviricota</taxon>
        <taxon>Caudoviricetes</taxon>
        <taxon>Rogerhendrixvirus</taxon>
        <taxon>Rogerhendrixvirus hendrix</taxon>
    </lineage>
</organism>
<sequence length="84" mass="9153">MGECNCGKNARPTGFGTNPRQEQQVQNELLSSADRPLNGAQQQARESGSATQSFTLRDRSGHVQHFGSALERNAYYARQGGTIL</sequence>
<dbReference type="EMBL" id="MH183162">
    <property type="protein sequence ID" value="AWN07727.1"/>
    <property type="molecule type" value="Genomic_DNA"/>
</dbReference>
<accession>A0A2U8UUH1</accession>
<evidence type="ECO:0000313" key="3">
    <source>
        <dbReference type="Proteomes" id="UP000247284"/>
    </source>
</evidence>
<feature type="compositionally biased region" description="Polar residues" evidence="1">
    <location>
        <begin position="15"/>
        <end position="25"/>
    </location>
</feature>
<protein>
    <submittedName>
        <fullName evidence="2">Uncharacterized protein</fullName>
    </submittedName>
</protein>
<dbReference type="Proteomes" id="UP000247284">
    <property type="component" value="Segment"/>
</dbReference>
<feature type="compositionally biased region" description="Polar residues" evidence="1">
    <location>
        <begin position="39"/>
        <end position="55"/>
    </location>
</feature>
<dbReference type="GeneID" id="54992523"/>
<reference evidence="3" key="1">
    <citation type="submission" date="2018-04" db="EMBL/GenBank/DDBJ databases">
        <authorList>
            <person name="Go L.Y."/>
            <person name="Mitchell J.A."/>
        </authorList>
    </citation>
    <scope>NUCLEOTIDE SEQUENCE [LARGE SCALE GENOMIC DNA]</scope>
</reference>
<feature type="region of interest" description="Disordered" evidence="1">
    <location>
        <begin position="1"/>
        <end position="25"/>
    </location>
</feature>
<dbReference type="KEGG" id="vg:54992523"/>
<dbReference type="RefSeq" id="YP_009801994.1">
    <property type="nucleotide sequence ID" value="NC_047977.1"/>
</dbReference>
<feature type="region of interest" description="Disordered" evidence="1">
    <location>
        <begin position="37"/>
        <end position="59"/>
    </location>
</feature>
<name>A0A2U8UUH1_9CAUD</name>
<evidence type="ECO:0000313" key="2">
    <source>
        <dbReference type="EMBL" id="AWN07727.1"/>
    </source>
</evidence>
<gene>
    <name evidence="2" type="primary">56</name>
    <name evidence="2" type="ORF">PBI_HENDRIX_56</name>
</gene>
<keyword evidence="3" id="KW-1185">Reference proteome</keyword>